<dbReference type="InterPro" id="IPR035959">
    <property type="entry name" value="RutC-like_sf"/>
</dbReference>
<dbReference type="PANTHER" id="PTHR43760">
    <property type="entry name" value="ENDORIBONUCLEASE-RELATED"/>
    <property type="match status" value="1"/>
</dbReference>
<dbReference type="Pfam" id="PF14588">
    <property type="entry name" value="YjgF_endoribonc"/>
    <property type="match status" value="1"/>
</dbReference>
<dbReference type="AlphaFoldDB" id="A0A495EH04"/>
<feature type="chain" id="PRO_5019821259" evidence="1">
    <location>
        <begin position="19"/>
        <end position="181"/>
    </location>
</feature>
<keyword evidence="1" id="KW-0732">Signal</keyword>
<dbReference type="Proteomes" id="UP000269412">
    <property type="component" value="Unassembled WGS sequence"/>
</dbReference>
<evidence type="ECO:0000256" key="1">
    <source>
        <dbReference type="SAM" id="SignalP"/>
    </source>
</evidence>
<organism evidence="3 4">
    <name type="scientific">Maribacter vaceletii</name>
    <dbReference type="NCBI Taxonomy" id="1206816"/>
    <lineage>
        <taxon>Bacteria</taxon>
        <taxon>Pseudomonadati</taxon>
        <taxon>Bacteroidota</taxon>
        <taxon>Flavobacteriia</taxon>
        <taxon>Flavobacteriales</taxon>
        <taxon>Flavobacteriaceae</taxon>
        <taxon>Maribacter</taxon>
    </lineage>
</organism>
<name>A0A495EH04_9FLAO</name>
<protein>
    <submittedName>
        <fullName evidence="3">Enamine deaminase RidA (YjgF/YER057c/UK114 family)</fullName>
    </submittedName>
</protein>
<dbReference type="RefSeq" id="WP_121065165.1">
    <property type="nucleotide sequence ID" value="NZ_RBIQ01000007.1"/>
</dbReference>
<reference evidence="3 4" key="1">
    <citation type="submission" date="2018-10" db="EMBL/GenBank/DDBJ databases">
        <title>Genomic Encyclopedia of Archaeal and Bacterial Type Strains, Phase II (KMG-II): from individual species to whole genera.</title>
        <authorList>
            <person name="Goeker M."/>
        </authorList>
    </citation>
    <scope>NUCLEOTIDE SEQUENCE [LARGE SCALE GENOMIC DNA]</scope>
    <source>
        <strain evidence="3 4">DSM 25230</strain>
    </source>
</reference>
<sequence length="181" mass="20176">MKHAVLLFFIIGSTFSNAQESPKNDLYDYDVEERLKELGIELTEPSEPTTYKISLAVKVDNMLYLSGNVPFSKTKNYTGKLGKDLTTEEGYEAARLVGINHLSTLKKYLGDLNKVERIVKVLGMVNSEPNFTDQSKVINGFSDLMFEVFGERGLHARSAVGMAAIPFNGACEIEMIVQIKE</sequence>
<comment type="caution">
    <text evidence="3">The sequence shown here is derived from an EMBL/GenBank/DDBJ whole genome shotgun (WGS) entry which is preliminary data.</text>
</comment>
<dbReference type="PANTHER" id="PTHR43760:SF1">
    <property type="entry name" value="ENDORIBONUCLEASE L-PSP_CHORISMATE MUTASE-LIKE DOMAIN-CONTAINING PROTEIN"/>
    <property type="match status" value="1"/>
</dbReference>
<dbReference type="Gene3D" id="3.30.1330.40">
    <property type="entry name" value="RutC-like"/>
    <property type="match status" value="1"/>
</dbReference>
<feature type="signal peptide" evidence="1">
    <location>
        <begin position="1"/>
        <end position="18"/>
    </location>
</feature>
<dbReference type="OrthoDB" id="9806350at2"/>
<feature type="domain" description="Endoribonuclease L-PSP/chorismate mutase-like" evidence="2">
    <location>
        <begin position="34"/>
        <end position="175"/>
    </location>
</feature>
<dbReference type="EMBL" id="RBIQ01000007">
    <property type="protein sequence ID" value="RKR15247.1"/>
    <property type="molecule type" value="Genomic_DNA"/>
</dbReference>
<gene>
    <name evidence="3" type="ORF">CLV91_1329</name>
</gene>
<evidence type="ECO:0000259" key="2">
    <source>
        <dbReference type="Pfam" id="PF14588"/>
    </source>
</evidence>
<dbReference type="CDD" id="cd02199">
    <property type="entry name" value="YjgF_YER057c_UK114_like_1"/>
    <property type="match status" value="1"/>
</dbReference>
<keyword evidence="4" id="KW-1185">Reference proteome</keyword>
<dbReference type="SUPFAM" id="SSF55298">
    <property type="entry name" value="YjgF-like"/>
    <property type="match status" value="1"/>
</dbReference>
<proteinExistence type="predicted"/>
<evidence type="ECO:0000313" key="3">
    <source>
        <dbReference type="EMBL" id="RKR15247.1"/>
    </source>
</evidence>
<dbReference type="InterPro" id="IPR013813">
    <property type="entry name" value="Endoribo_LPSP/chorism_mut-like"/>
</dbReference>
<accession>A0A495EH04</accession>
<evidence type="ECO:0000313" key="4">
    <source>
        <dbReference type="Proteomes" id="UP000269412"/>
    </source>
</evidence>